<dbReference type="GO" id="GO:0006508">
    <property type="term" value="P:proteolysis"/>
    <property type="evidence" value="ECO:0007669"/>
    <property type="project" value="UniProtKB-KW"/>
</dbReference>
<dbReference type="Gene3D" id="3.40.140.10">
    <property type="entry name" value="Cytidine Deaminase, domain 2"/>
    <property type="match status" value="1"/>
</dbReference>
<accession>A0A8S5N0M5</accession>
<protein>
    <recommendedName>
        <fullName evidence="6">MPN domain-containing protein</fullName>
    </recommendedName>
</protein>
<dbReference type="GO" id="GO:0008237">
    <property type="term" value="F:metallopeptidase activity"/>
    <property type="evidence" value="ECO:0007669"/>
    <property type="project" value="UniProtKB-KW"/>
</dbReference>
<evidence type="ECO:0000256" key="4">
    <source>
        <dbReference type="ARBA" id="ARBA00022833"/>
    </source>
</evidence>
<evidence type="ECO:0000313" key="7">
    <source>
        <dbReference type="EMBL" id="DAD88153.1"/>
    </source>
</evidence>
<keyword evidence="4" id="KW-0862">Zinc</keyword>
<feature type="domain" description="MPN" evidence="6">
    <location>
        <begin position="80"/>
        <end position="202"/>
    </location>
</feature>
<dbReference type="SUPFAM" id="SSF102712">
    <property type="entry name" value="JAB1/MPN domain"/>
    <property type="match status" value="1"/>
</dbReference>
<evidence type="ECO:0000256" key="3">
    <source>
        <dbReference type="ARBA" id="ARBA00022801"/>
    </source>
</evidence>
<evidence type="ECO:0000256" key="5">
    <source>
        <dbReference type="ARBA" id="ARBA00023049"/>
    </source>
</evidence>
<keyword evidence="1" id="KW-0645">Protease</keyword>
<keyword evidence="2" id="KW-0479">Metal-binding</keyword>
<dbReference type="PROSITE" id="PS50249">
    <property type="entry name" value="MPN"/>
    <property type="match status" value="1"/>
</dbReference>
<evidence type="ECO:0000256" key="1">
    <source>
        <dbReference type="ARBA" id="ARBA00022670"/>
    </source>
</evidence>
<dbReference type="CDD" id="cd08071">
    <property type="entry name" value="MPN_DUF2466"/>
    <property type="match status" value="1"/>
</dbReference>
<dbReference type="PANTHER" id="PTHR30471">
    <property type="entry name" value="DNA REPAIR PROTEIN RADC"/>
    <property type="match status" value="1"/>
</dbReference>
<dbReference type="InterPro" id="IPR025657">
    <property type="entry name" value="RadC_JAB"/>
</dbReference>
<dbReference type="PANTHER" id="PTHR30471:SF3">
    <property type="entry name" value="UPF0758 PROTEIN YEES-RELATED"/>
    <property type="match status" value="1"/>
</dbReference>
<dbReference type="InterPro" id="IPR020891">
    <property type="entry name" value="UPF0758_CS"/>
</dbReference>
<evidence type="ECO:0000256" key="2">
    <source>
        <dbReference type="ARBA" id="ARBA00022723"/>
    </source>
</evidence>
<dbReference type="PROSITE" id="PS01302">
    <property type="entry name" value="UPF0758"/>
    <property type="match status" value="1"/>
</dbReference>
<reference evidence="7" key="1">
    <citation type="journal article" date="2021" name="Proc. Natl. Acad. Sci. U.S.A.">
        <title>A Catalog of Tens of Thousands of Viruses from Human Metagenomes Reveals Hidden Associations with Chronic Diseases.</title>
        <authorList>
            <person name="Tisza M.J."/>
            <person name="Buck C.B."/>
        </authorList>
    </citation>
    <scope>NUCLEOTIDE SEQUENCE</scope>
    <source>
        <strain evidence="7">CtXQq5</strain>
    </source>
</reference>
<dbReference type="InterPro" id="IPR037518">
    <property type="entry name" value="MPN"/>
</dbReference>
<dbReference type="Pfam" id="PF04002">
    <property type="entry name" value="RadC"/>
    <property type="match status" value="1"/>
</dbReference>
<organism evidence="7">
    <name type="scientific">Siphoviridae sp. ctXQq5</name>
    <dbReference type="NCBI Taxonomy" id="2826368"/>
    <lineage>
        <taxon>Viruses</taxon>
        <taxon>Duplodnaviria</taxon>
        <taxon>Heunggongvirae</taxon>
        <taxon>Uroviricota</taxon>
        <taxon>Caudoviricetes</taxon>
    </lineage>
</organism>
<keyword evidence="5" id="KW-0482">Metalloprotease</keyword>
<dbReference type="EMBL" id="BK015037">
    <property type="protein sequence ID" value="DAD88153.1"/>
    <property type="molecule type" value="Genomic_DNA"/>
</dbReference>
<proteinExistence type="predicted"/>
<dbReference type="InterPro" id="IPR001405">
    <property type="entry name" value="UPF0758"/>
</dbReference>
<sequence>MKRKCDVIQLSLFDNDYRDKTDNQLISDLTNKVDMVSDMWEGQYRLERLFNSLTPQRRRIAVAAVELYKRREAGSRTVAAIRSSMDIYNIMQPIVGDLPNEEFWIIALNRSAKVIMKKRISVGGIDQTCADVRLIMRILIEAGAVQFAAVHNHPSGNIHPSNDDMKLTEQLKKAAEIFNIRLMDHVIVTAYNYYSFCDEGLI</sequence>
<name>A0A8S5N0M5_9CAUD</name>
<evidence type="ECO:0000259" key="6">
    <source>
        <dbReference type="PROSITE" id="PS50249"/>
    </source>
</evidence>
<keyword evidence="3" id="KW-0378">Hydrolase</keyword>
<dbReference type="GO" id="GO:0046872">
    <property type="term" value="F:metal ion binding"/>
    <property type="evidence" value="ECO:0007669"/>
    <property type="project" value="UniProtKB-KW"/>
</dbReference>